<feature type="domain" description="DUF7651" evidence="10">
    <location>
        <begin position="353"/>
        <end position="534"/>
    </location>
</feature>
<organism evidence="11 12">
    <name type="scientific">Hibiscus sabdariffa</name>
    <name type="common">roselle</name>
    <dbReference type="NCBI Taxonomy" id="183260"/>
    <lineage>
        <taxon>Eukaryota</taxon>
        <taxon>Viridiplantae</taxon>
        <taxon>Streptophyta</taxon>
        <taxon>Embryophyta</taxon>
        <taxon>Tracheophyta</taxon>
        <taxon>Spermatophyta</taxon>
        <taxon>Magnoliopsida</taxon>
        <taxon>eudicotyledons</taxon>
        <taxon>Gunneridae</taxon>
        <taxon>Pentapetalae</taxon>
        <taxon>rosids</taxon>
        <taxon>malvids</taxon>
        <taxon>Malvales</taxon>
        <taxon>Malvaceae</taxon>
        <taxon>Malvoideae</taxon>
        <taxon>Hibiscus</taxon>
    </lineage>
</organism>
<keyword evidence="4" id="KW-0862">Zinc</keyword>
<reference evidence="11 12" key="1">
    <citation type="journal article" date="2024" name="G3 (Bethesda)">
        <title>Genome assembly of Hibiscus sabdariffa L. provides insights into metabolisms of medicinal natural products.</title>
        <authorList>
            <person name="Kim T."/>
        </authorList>
    </citation>
    <scope>NUCLEOTIDE SEQUENCE [LARGE SCALE GENOMIC DNA]</scope>
    <source>
        <strain evidence="11">TK-2024</strain>
        <tissue evidence="11">Old leaves</tissue>
    </source>
</reference>
<evidence type="ECO:0008006" key="13">
    <source>
        <dbReference type="Google" id="ProtNLM"/>
    </source>
</evidence>
<feature type="domain" description="Polycomb protein VEFS-Box" evidence="8">
    <location>
        <begin position="765"/>
        <end position="884"/>
    </location>
</feature>
<feature type="region of interest" description="Disordered" evidence="7">
    <location>
        <begin position="60"/>
        <end position="192"/>
    </location>
</feature>
<comment type="caution">
    <text evidence="11">The sequence shown here is derived from an EMBL/GenBank/DDBJ whole genome shotgun (WGS) entry which is preliminary data.</text>
</comment>
<keyword evidence="5" id="KW-0805">Transcription regulation</keyword>
<feature type="compositionally biased region" description="Polar residues" evidence="7">
    <location>
        <begin position="133"/>
        <end position="145"/>
    </location>
</feature>
<dbReference type="PANTHER" id="PTHR22597:SF22">
    <property type="entry name" value="POLYCOMB GROUP PROTEIN EMBRYONIC FLOWER 2-RELATED"/>
    <property type="match status" value="1"/>
</dbReference>
<evidence type="ECO:0000256" key="7">
    <source>
        <dbReference type="SAM" id="MobiDB-lite"/>
    </source>
</evidence>
<dbReference type="InterPro" id="IPR056068">
    <property type="entry name" value="EMF2-like_DUF7651"/>
</dbReference>
<evidence type="ECO:0000256" key="3">
    <source>
        <dbReference type="ARBA" id="ARBA00022771"/>
    </source>
</evidence>
<evidence type="ECO:0000259" key="9">
    <source>
        <dbReference type="Pfam" id="PF23320"/>
    </source>
</evidence>
<dbReference type="Proteomes" id="UP001472677">
    <property type="component" value="Unassembled WGS sequence"/>
</dbReference>
<dbReference type="Pfam" id="PF09733">
    <property type="entry name" value="VEFS-Box"/>
    <property type="match status" value="1"/>
</dbReference>
<evidence type="ECO:0000256" key="6">
    <source>
        <dbReference type="ARBA" id="ARBA00023163"/>
    </source>
</evidence>
<keyword evidence="3" id="KW-0863">Zinc-finger</keyword>
<protein>
    <recommendedName>
        <fullName evidence="13">Polycomb protein VEFS-Box domain-containing protein</fullName>
    </recommendedName>
</protein>
<dbReference type="Pfam" id="PF24663">
    <property type="entry name" value="DUF7651"/>
    <property type="match status" value="1"/>
</dbReference>
<evidence type="ECO:0000256" key="5">
    <source>
        <dbReference type="ARBA" id="ARBA00023015"/>
    </source>
</evidence>
<gene>
    <name evidence="11" type="ORF">V6N12_037577</name>
</gene>
<keyword evidence="12" id="KW-1185">Reference proteome</keyword>
<accession>A0ABR2C2K1</accession>
<sequence length="904" mass="102435">MIESLRIKSAVKVFRAVPNGAFKVLPLTDDNDVLNMVVELPKNRNVHLYLVEQDHAFLSEPNDEHEPQTNDEPQLIDSDSEFGTEPNIEINVESGTDPNDEPAGKDTESGSEPNVETNVESGTDPNDEPVGSDTESGSEPNVETNAESETDPNDETVGSDTESETKCESGFEEDDFSVDEEDDSETESVVHTPQFTEHSTQFETHFEEARVKRSFCGTTKECATTTTAPTQEAPQFHFQFPSSQLGFFSFHRLRWFIFEDTLWWKKKLGESYDTELKRYLVRMPGIPLVARETSSYSRSTDQMCREDSRLHLSAEEEIAAEESLSIYCKPVELYNILQRRAVRNPSFLQRCLRYKIQAKHKMRIQMSVSVSRIVNEGVLNQSLFPLYILLARVVSDVAVAEYSAVYRFRRACILTSFTGIEGSNQAQANFILPEINKLAVEAKSGSLAILLVSFANGGCCLWGRIPLESLYSSWEKSPDLSLGQRAELILPVDMRSCLLKMTCLNEDKCIFIQNSSNSLLMLQVIISAEEIGAKETSPYNSYTCSGISSSSLSHIIRLRAGNVIFNYRYYNNKLQRTEVTEDFCCPFCLVKCASFKGLRHHLPASHDLFNFEFWVTEEYQAVNVSVKTDSWRSEIVADGIDPKQQTFFFCSKQLRRRRQKNLAQNARHARPVFMESKLPTGGCELLDKAHGGTNLQNARIGAVEYVQHLPSSFNVAGVSGGAGQSFSDSERVQSVSGNNLAPPALLQFAKTRKISMERSDPRNRNLLQKRQFFHSHRAQPMAIDQVMSDRDSEDEVDDDVADFEDRRMLDDFVDVTKDEKQIMHLWNSFVRKQRVLADGHIPWACEAFSKLHGRDLAKAPALVWCWRLFMIKLWNHGVLDARTMNNCNMVLEQYQKQDSHPVKG</sequence>
<feature type="compositionally biased region" description="Polar residues" evidence="7">
    <location>
        <begin position="110"/>
        <end position="124"/>
    </location>
</feature>
<evidence type="ECO:0000256" key="4">
    <source>
        <dbReference type="ARBA" id="ARBA00022833"/>
    </source>
</evidence>
<dbReference type="InterPro" id="IPR019135">
    <property type="entry name" value="Polycomb_protein_VEFS-Box"/>
</dbReference>
<evidence type="ECO:0000256" key="2">
    <source>
        <dbReference type="ARBA" id="ARBA00022723"/>
    </source>
</evidence>
<dbReference type="EMBL" id="JBBPBM010000070">
    <property type="protein sequence ID" value="KAK8513085.1"/>
    <property type="molecule type" value="Genomic_DNA"/>
</dbReference>
<dbReference type="PANTHER" id="PTHR22597">
    <property type="entry name" value="POLYCOMB GROUP PROTEIN"/>
    <property type="match status" value="1"/>
</dbReference>
<evidence type="ECO:0000256" key="1">
    <source>
        <dbReference type="ARBA" id="ARBA00007416"/>
    </source>
</evidence>
<dbReference type="CDD" id="cd21749">
    <property type="entry name" value="ZnB-Zn_EMF2-like"/>
    <property type="match status" value="1"/>
</dbReference>
<proteinExistence type="inferred from homology"/>
<evidence type="ECO:0000259" key="8">
    <source>
        <dbReference type="Pfam" id="PF09733"/>
    </source>
</evidence>
<keyword evidence="2" id="KW-0479">Metal-binding</keyword>
<keyword evidence="6" id="KW-0804">Transcription</keyword>
<evidence type="ECO:0000259" key="10">
    <source>
        <dbReference type="Pfam" id="PF24663"/>
    </source>
</evidence>
<name>A0ABR2C2K1_9ROSI</name>
<feature type="domain" description="Polycomb protein SUZ12-like zinc finger" evidence="9">
    <location>
        <begin position="561"/>
        <end position="629"/>
    </location>
</feature>
<comment type="similarity">
    <text evidence="1">Belongs to the VEFS (VRN2-EMF2-FIS2-SU(Z)12) family.</text>
</comment>
<feature type="compositionally biased region" description="Acidic residues" evidence="7">
    <location>
        <begin position="170"/>
        <end position="186"/>
    </location>
</feature>
<dbReference type="Pfam" id="PF23320">
    <property type="entry name" value="Zn_SUZ12"/>
    <property type="match status" value="1"/>
</dbReference>
<evidence type="ECO:0000313" key="11">
    <source>
        <dbReference type="EMBL" id="KAK8513085.1"/>
    </source>
</evidence>
<evidence type="ECO:0000313" key="12">
    <source>
        <dbReference type="Proteomes" id="UP001472677"/>
    </source>
</evidence>
<dbReference type="InterPro" id="IPR057540">
    <property type="entry name" value="Znf_SUZ12"/>
</dbReference>
<dbReference type="CDD" id="cd21553">
    <property type="entry name" value="VEFS-box_EMF2-like"/>
    <property type="match status" value="1"/>
</dbReference>